<dbReference type="InterPro" id="IPR043504">
    <property type="entry name" value="Peptidase_S1_PA_chymotrypsin"/>
</dbReference>
<dbReference type="PANTHER" id="PTHR24276">
    <property type="entry name" value="POLYSERASE-RELATED"/>
    <property type="match status" value="1"/>
</dbReference>
<dbReference type="AlphaFoldDB" id="A0A485KSY3"/>
<dbReference type="FunFam" id="2.40.10.10:FF:000068">
    <property type="entry name" value="transmembrane protease serine 2"/>
    <property type="match status" value="1"/>
</dbReference>
<dbReference type="InterPro" id="IPR050430">
    <property type="entry name" value="Peptidase_S1"/>
</dbReference>
<name>A0A485KSY3_9STRA</name>
<protein>
    <submittedName>
        <fullName evidence="9">Aste57867_11395 protein</fullName>
    </submittedName>
</protein>
<evidence type="ECO:0000259" key="7">
    <source>
        <dbReference type="PROSITE" id="PS50240"/>
    </source>
</evidence>
<reference evidence="8" key="2">
    <citation type="submission" date="2019-06" db="EMBL/GenBank/DDBJ databases">
        <title>Genomics analysis of Aphanomyces spp. identifies a new class of oomycete effector associated with host adaptation.</title>
        <authorList>
            <person name="Gaulin E."/>
        </authorList>
    </citation>
    <scope>NUCLEOTIDE SEQUENCE</scope>
    <source>
        <strain evidence="8">CBS 578.67</strain>
    </source>
</reference>
<dbReference type="Proteomes" id="UP000332933">
    <property type="component" value="Unassembled WGS sequence"/>
</dbReference>
<dbReference type="EMBL" id="CAADRA010005300">
    <property type="protein sequence ID" value="VFT88256.1"/>
    <property type="molecule type" value="Genomic_DNA"/>
</dbReference>
<dbReference type="PANTHER" id="PTHR24276:SF96">
    <property type="entry name" value="PEPTIDASE S1 DOMAIN-CONTAINING PROTEIN"/>
    <property type="match status" value="1"/>
</dbReference>
<dbReference type="SMART" id="SM00020">
    <property type="entry name" value="Tryp_SPc"/>
    <property type="match status" value="1"/>
</dbReference>
<dbReference type="EMBL" id="VJMH01005279">
    <property type="protein sequence ID" value="KAF0697942.1"/>
    <property type="molecule type" value="Genomic_DNA"/>
</dbReference>
<dbReference type="SUPFAM" id="SSF50494">
    <property type="entry name" value="Trypsin-like serine proteases"/>
    <property type="match status" value="1"/>
</dbReference>
<sequence length="338" mass="35026">MKAPSFALVLAAAFAAADSNTTTYDDGFAPRVVGGDEAPRGQYTWTVGLRNTAAGRSGCGGSLISPTWVLTAAHCVYRVPQPVSYIAVGTHFLEGNSDGEAIAVAKTVIHPSFQDVLPGNDIALIQLARPSKFTPIKLSKKAAVAGDSVRLLGWGGVGGGSDSVGPQSPVLKQNDFTVLANNECQRRVRASGDPQLESWAANPTHLCAGGVIGQASCKGDSGGPLVRMNADGTSSLVGDVSFGLPCARGIPDVYGRISEFVNFIDKTASGHQWDDAADPGTPSPPASTALPKPTSSPTGPANQCGNRHGVCLWPVTGQTVPYSQHDCLQMAPSFIWCP</sequence>
<dbReference type="OrthoDB" id="10051896at2759"/>
<proteinExistence type="inferred from homology"/>
<evidence type="ECO:0000256" key="1">
    <source>
        <dbReference type="ARBA" id="ARBA00007664"/>
    </source>
</evidence>
<dbReference type="InterPro" id="IPR018114">
    <property type="entry name" value="TRYPSIN_HIS"/>
</dbReference>
<dbReference type="GO" id="GO:0006508">
    <property type="term" value="P:proteolysis"/>
    <property type="evidence" value="ECO:0007669"/>
    <property type="project" value="UniProtKB-KW"/>
</dbReference>
<evidence type="ECO:0000256" key="4">
    <source>
        <dbReference type="RuleBase" id="RU363034"/>
    </source>
</evidence>
<evidence type="ECO:0000256" key="2">
    <source>
        <dbReference type="ARBA" id="ARBA00023026"/>
    </source>
</evidence>
<keyword evidence="4" id="KW-0378">Hydrolase</keyword>
<feature type="domain" description="Peptidase S1" evidence="7">
    <location>
        <begin position="32"/>
        <end position="269"/>
    </location>
</feature>
<evidence type="ECO:0000256" key="5">
    <source>
        <dbReference type="SAM" id="MobiDB-lite"/>
    </source>
</evidence>
<dbReference type="InterPro" id="IPR001254">
    <property type="entry name" value="Trypsin_dom"/>
</dbReference>
<evidence type="ECO:0000256" key="6">
    <source>
        <dbReference type="SAM" id="SignalP"/>
    </source>
</evidence>
<dbReference type="PROSITE" id="PS00135">
    <property type="entry name" value="TRYPSIN_SER"/>
    <property type="match status" value="1"/>
</dbReference>
<reference evidence="9 10" key="1">
    <citation type="submission" date="2019-03" db="EMBL/GenBank/DDBJ databases">
        <authorList>
            <person name="Gaulin E."/>
            <person name="Dumas B."/>
        </authorList>
    </citation>
    <scope>NUCLEOTIDE SEQUENCE [LARGE SCALE GENOMIC DNA]</scope>
    <source>
        <strain evidence="9">CBS 568.67</strain>
    </source>
</reference>
<keyword evidence="6" id="KW-0732">Signal</keyword>
<keyword evidence="4" id="KW-0720">Serine protease</keyword>
<keyword evidence="4" id="KW-0645">Protease</keyword>
<dbReference type="InterPro" id="IPR001314">
    <property type="entry name" value="Peptidase_S1A"/>
</dbReference>
<keyword evidence="3" id="KW-1015">Disulfide bond</keyword>
<evidence type="ECO:0000256" key="3">
    <source>
        <dbReference type="ARBA" id="ARBA00023157"/>
    </source>
</evidence>
<dbReference type="PROSITE" id="PS00134">
    <property type="entry name" value="TRYPSIN_HIS"/>
    <property type="match status" value="1"/>
</dbReference>
<keyword evidence="2" id="KW-0843">Virulence</keyword>
<feature type="signal peptide" evidence="6">
    <location>
        <begin position="1"/>
        <end position="19"/>
    </location>
</feature>
<organism evidence="9 10">
    <name type="scientific">Aphanomyces stellatus</name>
    <dbReference type="NCBI Taxonomy" id="120398"/>
    <lineage>
        <taxon>Eukaryota</taxon>
        <taxon>Sar</taxon>
        <taxon>Stramenopiles</taxon>
        <taxon>Oomycota</taxon>
        <taxon>Saprolegniomycetes</taxon>
        <taxon>Saprolegniales</taxon>
        <taxon>Verrucalvaceae</taxon>
        <taxon>Aphanomyces</taxon>
    </lineage>
</organism>
<dbReference type="CDD" id="cd00190">
    <property type="entry name" value="Tryp_SPc"/>
    <property type="match status" value="1"/>
</dbReference>
<keyword evidence="10" id="KW-1185">Reference proteome</keyword>
<dbReference type="InterPro" id="IPR009003">
    <property type="entry name" value="Peptidase_S1_PA"/>
</dbReference>
<dbReference type="GO" id="GO:0004252">
    <property type="term" value="F:serine-type endopeptidase activity"/>
    <property type="evidence" value="ECO:0007669"/>
    <property type="project" value="InterPro"/>
</dbReference>
<feature type="region of interest" description="Disordered" evidence="5">
    <location>
        <begin position="271"/>
        <end position="301"/>
    </location>
</feature>
<dbReference type="PRINTS" id="PR00722">
    <property type="entry name" value="CHYMOTRYPSIN"/>
</dbReference>
<evidence type="ECO:0000313" key="9">
    <source>
        <dbReference type="EMBL" id="VFT88256.1"/>
    </source>
</evidence>
<evidence type="ECO:0000313" key="10">
    <source>
        <dbReference type="Proteomes" id="UP000332933"/>
    </source>
</evidence>
<accession>A0A485KSY3</accession>
<dbReference type="PROSITE" id="PS50240">
    <property type="entry name" value="TRYPSIN_DOM"/>
    <property type="match status" value="1"/>
</dbReference>
<comment type="similarity">
    <text evidence="1">Belongs to the peptidase S1 family.</text>
</comment>
<feature type="chain" id="PRO_5033437068" evidence="6">
    <location>
        <begin position="20"/>
        <end position="338"/>
    </location>
</feature>
<gene>
    <name evidence="9" type="primary">Aste57867_11395</name>
    <name evidence="8" type="ORF">As57867_011353</name>
    <name evidence="9" type="ORF">ASTE57867_11395</name>
</gene>
<dbReference type="Pfam" id="PF00089">
    <property type="entry name" value="Trypsin"/>
    <property type="match status" value="1"/>
</dbReference>
<dbReference type="Gene3D" id="2.40.10.10">
    <property type="entry name" value="Trypsin-like serine proteases"/>
    <property type="match status" value="1"/>
</dbReference>
<evidence type="ECO:0000313" key="8">
    <source>
        <dbReference type="EMBL" id="KAF0697942.1"/>
    </source>
</evidence>
<dbReference type="InterPro" id="IPR033116">
    <property type="entry name" value="TRYPSIN_SER"/>
</dbReference>